<gene>
    <name evidence="2" type="ORF">JGS22_017495</name>
</gene>
<keyword evidence="3" id="KW-1185">Reference proteome</keyword>
<evidence type="ECO:0000313" key="3">
    <source>
        <dbReference type="Proteomes" id="UP000694501"/>
    </source>
</evidence>
<keyword evidence="1" id="KW-0472">Membrane</keyword>
<evidence type="ECO:0000256" key="1">
    <source>
        <dbReference type="SAM" id="Phobius"/>
    </source>
</evidence>
<keyword evidence="1" id="KW-0812">Transmembrane</keyword>
<organism evidence="2 3">
    <name type="scientific">Streptomyces tardus</name>
    <dbReference type="NCBI Taxonomy" id="2780544"/>
    <lineage>
        <taxon>Bacteria</taxon>
        <taxon>Bacillati</taxon>
        <taxon>Actinomycetota</taxon>
        <taxon>Actinomycetes</taxon>
        <taxon>Kitasatosporales</taxon>
        <taxon>Streptomycetaceae</taxon>
        <taxon>Streptomyces</taxon>
    </lineage>
</organism>
<dbReference type="EMBL" id="JAELVF020000001">
    <property type="protein sequence ID" value="MBU7599360.1"/>
    <property type="molecule type" value="Genomic_DNA"/>
</dbReference>
<feature type="transmembrane region" description="Helical" evidence="1">
    <location>
        <begin position="29"/>
        <end position="48"/>
    </location>
</feature>
<proteinExistence type="predicted"/>
<name>A0A949N2V9_9ACTN</name>
<keyword evidence="1" id="KW-1133">Transmembrane helix</keyword>
<dbReference type="Proteomes" id="UP000694501">
    <property type="component" value="Unassembled WGS sequence"/>
</dbReference>
<evidence type="ECO:0000313" key="2">
    <source>
        <dbReference type="EMBL" id="MBU7599360.1"/>
    </source>
</evidence>
<dbReference type="RefSeq" id="WP_211038248.1">
    <property type="nucleotide sequence ID" value="NZ_JAELVF020000001.1"/>
</dbReference>
<sequence>MPRIALYSLMVCVLALAAAVVSFVQGSWLGIVWVLMFGVSSNMTWFYWRKAQIDRQRAEAAARQSQSGCAGGPRA</sequence>
<comment type="caution">
    <text evidence="2">The sequence shown here is derived from an EMBL/GenBank/DDBJ whole genome shotgun (WGS) entry which is preliminary data.</text>
</comment>
<protein>
    <submittedName>
        <fullName evidence="2">Uncharacterized protein</fullName>
    </submittedName>
</protein>
<reference evidence="2" key="1">
    <citation type="submission" date="2021-06" db="EMBL/GenBank/DDBJ databases">
        <title>Sequencing of actinobacteria type strains.</title>
        <authorList>
            <person name="Nguyen G.-S."/>
            <person name="Wentzel A."/>
        </authorList>
    </citation>
    <scope>NUCLEOTIDE SEQUENCE</scope>
    <source>
        <strain evidence="2">P38-E01</strain>
    </source>
</reference>
<accession>A0A949N2V9</accession>
<dbReference type="AlphaFoldDB" id="A0A949N2V9"/>